<sequence length="153" mass="16761">MSAAACPFPAPRRMVSSLMMLLGAASPLAEAAGSSPMPESLQHPWRADYRLLPEANLASERLLLPAALRRSPTVHRMAPWLANSHWALVPVEDSRWTRRAPQDAFSALLRGSAAEPASPVSDLLVAARLRHGHSMLTVSPNLNGVRLRFTHRY</sequence>
<feature type="chain" id="PRO_5046997901" description="Toxin co-regulated pilus biosynthesis protein Q C-terminal domain-containing protein" evidence="1">
    <location>
        <begin position="32"/>
        <end position="153"/>
    </location>
</feature>
<dbReference type="Proteomes" id="UP001064933">
    <property type="component" value="Chromosome"/>
</dbReference>
<evidence type="ECO:0000313" key="2">
    <source>
        <dbReference type="EMBL" id="UXH80139.1"/>
    </source>
</evidence>
<organism evidence="2 3">
    <name type="scientific">Roseateles amylovorans</name>
    <dbReference type="NCBI Taxonomy" id="2978473"/>
    <lineage>
        <taxon>Bacteria</taxon>
        <taxon>Pseudomonadati</taxon>
        <taxon>Pseudomonadota</taxon>
        <taxon>Betaproteobacteria</taxon>
        <taxon>Burkholderiales</taxon>
        <taxon>Sphaerotilaceae</taxon>
        <taxon>Roseateles</taxon>
    </lineage>
</organism>
<accession>A0ABY6B4L7</accession>
<protein>
    <recommendedName>
        <fullName evidence="4">Toxin co-regulated pilus biosynthesis protein Q C-terminal domain-containing protein</fullName>
    </recommendedName>
</protein>
<dbReference type="RefSeq" id="WP_261759957.1">
    <property type="nucleotide sequence ID" value="NZ_CP104562.2"/>
</dbReference>
<keyword evidence="1" id="KW-0732">Signal</keyword>
<keyword evidence="3" id="KW-1185">Reference proteome</keyword>
<evidence type="ECO:0000313" key="3">
    <source>
        <dbReference type="Proteomes" id="UP001064933"/>
    </source>
</evidence>
<dbReference type="EMBL" id="CP104562">
    <property type="protein sequence ID" value="UXH80139.1"/>
    <property type="molecule type" value="Genomic_DNA"/>
</dbReference>
<evidence type="ECO:0008006" key="4">
    <source>
        <dbReference type="Google" id="ProtNLM"/>
    </source>
</evidence>
<proteinExistence type="predicted"/>
<gene>
    <name evidence="2" type="ORF">N4261_09765</name>
</gene>
<evidence type="ECO:0000256" key="1">
    <source>
        <dbReference type="SAM" id="SignalP"/>
    </source>
</evidence>
<feature type="signal peptide" evidence="1">
    <location>
        <begin position="1"/>
        <end position="31"/>
    </location>
</feature>
<reference evidence="2" key="1">
    <citation type="submission" date="2022-10" db="EMBL/GenBank/DDBJ databases">
        <title>Characterization and whole genome sequencing of a new Roseateles species, isolated from fresh water.</title>
        <authorList>
            <person name="Guliayeva D.Y."/>
            <person name="Akhremchuk A.E."/>
            <person name="Sikolenko M.A."/>
            <person name="Valentovich L.N."/>
            <person name="Sidarenka A.V."/>
        </authorList>
    </citation>
    <scope>NUCLEOTIDE SEQUENCE</scope>
    <source>
        <strain evidence="2">BIM B-1768</strain>
    </source>
</reference>
<name>A0ABY6B4L7_9BURK</name>